<feature type="compositionally biased region" description="Polar residues" evidence="1">
    <location>
        <begin position="524"/>
        <end position="536"/>
    </location>
</feature>
<dbReference type="EMBL" id="JAUIZM010000032">
    <property type="protein sequence ID" value="KAK1351497.1"/>
    <property type="molecule type" value="Genomic_DNA"/>
</dbReference>
<reference evidence="3" key="2">
    <citation type="submission" date="2023-05" db="EMBL/GenBank/DDBJ databases">
        <authorList>
            <person name="Schelkunov M.I."/>
        </authorList>
    </citation>
    <scope>NUCLEOTIDE SEQUENCE</scope>
    <source>
        <strain evidence="3">Hsosn_3</strain>
        <tissue evidence="3">Leaf</tissue>
    </source>
</reference>
<dbReference type="PANTHER" id="PTHR31286">
    <property type="entry name" value="GLYCINE-RICH CELL WALL STRUCTURAL PROTEIN 1.8-LIKE"/>
    <property type="match status" value="1"/>
</dbReference>
<dbReference type="AlphaFoldDB" id="A0AAD8LWT3"/>
<dbReference type="InterPro" id="IPR040256">
    <property type="entry name" value="At4g02000-like"/>
</dbReference>
<proteinExistence type="predicted"/>
<reference evidence="3" key="1">
    <citation type="submission" date="2023-02" db="EMBL/GenBank/DDBJ databases">
        <title>Genome of toxic invasive species Heracleum sosnowskyi carries increased number of genes despite the absence of recent whole-genome duplications.</title>
        <authorList>
            <person name="Schelkunov M."/>
            <person name="Shtratnikova V."/>
            <person name="Makarenko M."/>
            <person name="Klepikova A."/>
            <person name="Omelchenko D."/>
            <person name="Novikova G."/>
            <person name="Obukhova E."/>
            <person name="Bogdanov V."/>
            <person name="Penin A."/>
            <person name="Logacheva M."/>
        </authorList>
    </citation>
    <scope>NUCLEOTIDE SEQUENCE</scope>
    <source>
        <strain evidence="3">Hsosn_3</strain>
        <tissue evidence="3">Leaf</tissue>
    </source>
</reference>
<dbReference type="Pfam" id="PF14111">
    <property type="entry name" value="DUF4283"/>
    <property type="match status" value="1"/>
</dbReference>
<evidence type="ECO:0000259" key="2">
    <source>
        <dbReference type="Pfam" id="PF14111"/>
    </source>
</evidence>
<sequence length="682" mass="74924">MGSQDSNVNSEGFPIDHDGAVLEMVGEGGFSTPLGGSGAGGFARGDNPLLVSGDVFKEIMSGKSSKLVGMKIPESEMFGCNVMASSSGGIKIANTEDVLVEDVLDYSSEEIEISRDEEEAMASATTNPAVKMAFAINKQEREELFSTRKQLHEVSSFLKKRGFNFDEVLMESRRNLGYSSPSLNRDEFGLPKFSDLKHREMPGGSEQLVDKSKVHSDEVDVEKPDVFKDKLKQKVSEEFPPLPNMKACSDSKERAEPQVKPLWSKVVKEPPQPVNNVCFDYCPRPVGISVVSPPVEVLQEGNAKFKNCLVGTFSKGTKPYNTVVGVACKAWEKRGLLNVYQKDSNVFIFKFDSELAMNKILALGTWYVEGQPMLLKAWGRPLTAKAETMPLWVKFSKIPDCYWTQKGLSWLGSAVGRPLCADALTSKLEILPFAKICVEYKIGDDLPEAIEVQDLDPVSGELVISKVLVHYPLKPLVCTGCHELGHKVGACPSTKRIWVVKEKLDTLKQGVQGVQGAPGGPSNEDANTGNKTTPMSAPSMEYSLLDKNLKSEANVATPGIVPGKVLGCDSAQNVDGEDSPSPSPLATFKGHAIWKERNARVHNPGHNSPPLQIIYGVKQTIRAKDVVEIHSNVVESDFNWMWSKSTLMWWKVTSIGELAKLEPKLTRMELVSEDPKKWSKLM</sequence>
<dbReference type="PANTHER" id="PTHR31286:SF165">
    <property type="entry name" value="DUF4283 DOMAIN-CONTAINING PROTEIN"/>
    <property type="match status" value="1"/>
</dbReference>
<organism evidence="3 4">
    <name type="scientific">Heracleum sosnowskyi</name>
    <dbReference type="NCBI Taxonomy" id="360622"/>
    <lineage>
        <taxon>Eukaryota</taxon>
        <taxon>Viridiplantae</taxon>
        <taxon>Streptophyta</taxon>
        <taxon>Embryophyta</taxon>
        <taxon>Tracheophyta</taxon>
        <taxon>Spermatophyta</taxon>
        <taxon>Magnoliopsida</taxon>
        <taxon>eudicotyledons</taxon>
        <taxon>Gunneridae</taxon>
        <taxon>Pentapetalae</taxon>
        <taxon>asterids</taxon>
        <taxon>campanulids</taxon>
        <taxon>Apiales</taxon>
        <taxon>Apiaceae</taxon>
        <taxon>Apioideae</taxon>
        <taxon>apioid superclade</taxon>
        <taxon>Tordylieae</taxon>
        <taxon>Tordyliinae</taxon>
        <taxon>Heracleum</taxon>
    </lineage>
</organism>
<gene>
    <name evidence="3" type="ORF">POM88_054282</name>
</gene>
<protein>
    <recommendedName>
        <fullName evidence="2">DUF4283 domain-containing protein</fullName>
    </recommendedName>
</protein>
<evidence type="ECO:0000313" key="4">
    <source>
        <dbReference type="Proteomes" id="UP001237642"/>
    </source>
</evidence>
<comment type="caution">
    <text evidence="3">The sequence shown here is derived from an EMBL/GenBank/DDBJ whole genome shotgun (WGS) entry which is preliminary data.</text>
</comment>
<keyword evidence="4" id="KW-1185">Reference proteome</keyword>
<feature type="domain" description="DUF4283" evidence="2">
    <location>
        <begin position="302"/>
        <end position="378"/>
    </location>
</feature>
<dbReference type="Proteomes" id="UP001237642">
    <property type="component" value="Unassembled WGS sequence"/>
</dbReference>
<accession>A0AAD8LWT3</accession>
<evidence type="ECO:0000313" key="3">
    <source>
        <dbReference type="EMBL" id="KAK1351497.1"/>
    </source>
</evidence>
<evidence type="ECO:0000256" key="1">
    <source>
        <dbReference type="SAM" id="MobiDB-lite"/>
    </source>
</evidence>
<feature type="region of interest" description="Disordered" evidence="1">
    <location>
        <begin position="511"/>
        <end position="538"/>
    </location>
</feature>
<name>A0AAD8LWT3_9APIA</name>
<dbReference type="InterPro" id="IPR025558">
    <property type="entry name" value="DUF4283"/>
</dbReference>